<evidence type="ECO:0000313" key="2">
    <source>
        <dbReference type="EMBL" id="CEH11988.1"/>
    </source>
</evidence>
<dbReference type="Proteomes" id="UP000054845">
    <property type="component" value="Unassembled WGS sequence"/>
</dbReference>
<proteinExistence type="predicted"/>
<protein>
    <submittedName>
        <fullName evidence="2">Uncharacterized protein</fullName>
    </submittedName>
</protein>
<evidence type="ECO:0000256" key="1">
    <source>
        <dbReference type="SAM" id="MobiDB-lite"/>
    </source>
</evidence>
<feature type="region of interest" description="Disordered" evidence="1">
    <location>
        <begin position="298"/>
        <end position="320"/>
    </location>
</feature>
<sequence length="344" mass="38679">MDVDVQQPRRMGWPMDYVFLDREQIRQEKIAGYRSRGEKEEGIGFYDAEEDIWWPTWVHPYKPWARGPDMRKPCHGCVDFPVWWLAAASPALQTLSLTDECFRLNVARDPAWLRNCDVDSDSAVFGAALQANDPPIDVFPRDSALLPKGWAWLEADEEITSKGEEYLTCVLQSRVKTLLTAVFVGHIESFSTGSPQIFALRRLFPIWMALELVVGLPYGQRHPKPMMSECADYLNRLRTSLLPCVAEIPAIARPQDDTSISEEDLDATMTRVVEYCCDPASEPKLDAQGLYTCLQVDDDTSGEPKGDATRAAPTGAPVRPRTRLAQRRCCSSLRKVKPGTIAEA</sequence>
<keyword evidence="3" id="KW-1185">Reference proteome</keyword>
<dbReference type="AlphaFoldDB" id="A0A0P1BAA5"/>
<reference evidence="2 3" key="1">
    <citation type="submission" date="2014-09" db="EMBL/GenBank/DDBJ databases">
        <authorList>
            <person name="Magalhaes I.L.F."/>
            <person name="Oliveira U."/>
            <person name="Santos F.R."/>
            <person name="Vidigal T.H.D.A."/>
            <person name="Brescovit A.D."/>
            <person name="Santos A.J."/>
        </authorList>
    </citation>
    <scope>NUCLEOTIDE SEQUENCE [LARGE SCALE GENOMIC DNA]</scope>
</reference>
<accession>A0A0P1BAA5</accession>
<evidence type="ECO:0000313" key="3">
    <source>
        <dbReference type="Proteomes" id="UP000054845"/>
    </source>
</evidence>
<name>A0A0P1BAA5_9BASI</name>
<organism evidence="2 3">
    <name type="scientific">Ceraceosorus bombacis</name>
    <dbReference type="NCBI Taxonomy" id="401625"/>
    <lineage>
        <taxon>Eukaryota</taxon>
        <taxon>Fungi</taxon>
        <taxon>Dikarya</taxon>
        <taxon>Basidiomycota</taxon>
        <taxon>Ustilaginomycotina</taxon>
        <taxon>Exobasidiomycetes</taxon>
        <taxon>Ceraceosorales</taxon>
        <taxon>Ceraceosoraceae</taxon>
        <taxon>Ceraceosorus</taxon>
    </lineage>
</organism>
<dbReference type="EMBL" id="CCYA01000089">
    <property type="protein sequence ID" value="CEH11988.1"/>
    <property type="molecule type" value="Genomic_DNA"/>
</dbReference>